<gene>
    <name evidence="1" type="ORF">JOD01_001549</name>
</gene>
<reference evidence="1" key="1">
    <citation type="submission" date="2021-01" db="EMBL/GenBank/DDBJ databases">
        <title>Genomic Encyclopedia of Type Strains, Phase IV (KMG-IV): sequencing the most valuable type-strain genomes for metagenomic binning, comparative biology and taxonomic classification.</title>
        <authorList>
            <person name="Goeker M."/>
        </authorList>
    </citation>
    <scope>NUCLEOTIDE SEQUENCE</scope>
    <source>
        <strain evidence="1">DSM 25523</strain>
    </source>
</reference>
<name>A0A938XYF9_9BACL</name>
<organism evidence="1 2">
    <name type="scientific">Brevibacillus fulvus</name>
    <dbReference type="NCBI Taxonomy" id="1125967"/>
    <lineage>
        <taxon>Bacteria</taxon>
        <taxon>Bacillati</taxon>
        <taxon>Bacillota</taxon>
        <taxon>Bacilli</taxon>
        <taxon>Bacillales</taxon>
        <taxon>Paenibacillaceae</taxon>
        <taxon>Brevibacillus</taxon>
    </lineage>
</organism>
<protein>
    <submittedName>
        <fullName evidence="1">Uncharacterized protein</fullName>
    </submittedName>
</protein>
<keyword evidence="2" id="KW-1185">Reference proteome</keyword>
<proteinExistence type="predicted"/>
<dbReference type="AlphaFoldDB" id="A0A938XYF9"/>
<dbReference type="Proteomes" id="UP000717624">
    <property type="component" value="Unassembled WGS sequence"/>
</dbReference>
<accession>A0A938XYF9</accession>
<dbReference type="EMBL" id="JAFBEB010000004">
    <property type="protein sequence ID" value="MBM7589948.1"/>
    <property type="molecule type" value="Genomic_DNA"/>
</dbReference>
<comment type="caution">
    <text evidence="1">The sequence shown here is derived from an EMBL/GenBank/DDBJ whole genome shotgun (WGS) entry which is preliminary data.</text>
</comment>
<evidence type="ECO:0000313" key="1">
    <source>
        <dbReference type="EMBL" id="MBM7589948.1"/>
    </source>
</evidence>
<sequence length="34" mass="3809">MVFTLYETNGTDVPAEFALPAEDDSDFFRSVARP</sequence>
<evidence type="ECO:0000313" key="2">
    <source>
        <dbReference type="Proteomes" id="UP000717624"/>
    </source>
</evidence>